<feature type="transmembrane region" description="Helical" evidence="2">
    <location>
        <begin position="498"/>
        <end position="521"/>
    </location>
</feature>
<dbReference type="GeneID" id="92074485"/>
<keyword evidence="2" id="KW-0812">Transmembrane</keyword>
<name>A0ABR1QH98_9PEZI</name>
<dbReference type="RefSeq" id="XP_066701285.1">
    <property type="nucleotide sequence ID" value="XM_066841423.1"/>
</dbReference>
<keyword evidence="2" id="KW-1133">Transmembrane helix</keyword>
<sequence>MESIDAYQLEWKDVNELLHRFFPKQANFSYKLHSGVFYFYVPLALTPLDKHEEKIFCTAHDDDGRSNKDVFVKIRDYETTDKLRVRNEHACRNEQELMEALGEDGTEQDWLSADAACRVILLETVKAQSRRLNLTKSMFTRIMTYHQVSSCFLNFVTFSGSMTGKSDLGLGGFRSESCIRRPKFISRKLDRSGRHIHVSYILKTIERNLLRGQVQAGDPDNEIEWIRPHTAVHHQFDLETGKSLWILTSPLIPVPQGGGEKPKGQNTIWRAHLNKPLKEFRKQKDQPFDVSTGLGLSLSLHLKLTDWAVGEYASFIEEAGERILNLYIHDKPPPVDDEDLQKLYKFMDDADTCILRLEDNLQVISSLGAFYNKELKAEAAKEPLMTDWRDEREDSIDNFLAELDERQLELESVAQRARNLVGTAKSRESVISKVLQNQTNNVMLDLTKQGHEEAVVMGLFQAIAIFYLPMTVVSAVFSTDIVKFQDLEPGETQKWSRLALGTWFATSIGLTIVTLIISEVWKRWKREQNRVRLEGREQSPGAMMAAAAAKSQTPTPSTASIKGPSPRRSSPPGSARTQLANGRFPLLPMYHKRQVPRTAPLDP</sequence>
<evidence type="ECO:0000259" key="3">
    <source>
        <dbReference type="Pfam" id="PF26616"/>
    </source>
</evidence>
<evidence type="ECO:0000313" key="4">
    <source>
        <dbReference type="EMBL" id="KAK7955979.1"/>
    </source>
</evidence>
<evidence type="ECO:0000256" key="1">
    <source>
        <dbReference type="SAM" id="MobiDB-lite"/>
    </source>
</evidence>
<dbReference type="EMBL" id="JAQQWE010000004">
    <property type="protein sequence ID" value="KAK7955979.1"/>
    <property type="molecule type" value="Genomic_DNA"/>
</dbReference>
<protein>
    <recommendedName>
        <fullName evidence="3">CorA-like transporter domain-containing protein</fullName>
    </recommendedName>
</protein>
<feature type="domain" description="CorA-like transporter" evidence="3">
    <location>
        <begin position="48"/>
        <end position="322"/>
    </location>
</feature>
<feature type="transmembrane region" description="Helical" evidence="2">
    <location>
        <begin position="454"/>
        <end position="478"/>
    </location>
</feature>
<organism evidence="4 5">
    <name type="scientific">Apiospora aurea</name>
    <dbReference type="NCBI Taxonomy" id="335848"/>
    <lineage>
        <taxon>Eukaryota</taxon>
        <taxon>Fungi</taxon>
        <taxon>Dikarya</taxon>
        <taxon>Ascomycota</taxon>
        <taxon>Pezizomycotina</taxon>
        <taxon>Sordariomycetes</taxon>
        <taxon>Xylariomycetidae</taxon>
        <taxon>Amphisphaeriales</taxon>
        <taxon>Apiosporaceae</taxon>
        <taxon>Apiospora</taxon>
    </lineage>
</organism>
<accession>A0ABR1QH98</accession>
<reference evidence="4 5" key="1">
    <citation type="submission" date="2023-01" db="EMBL/GenBank/DDBJ databases">
        <title>Analysis of 21 Apiospora genomes using comparative genomics revels a genus with tremendous synthesis potential of carbohydrate active enzymes and secondary metabolites.</title>
        <authorList>
            <person name="Sorensen T."/>
        </authorList>
    </citation>
    <scope>NUCLEOTIDE SEQUENCE [LARGE SCALE GENOMIC DNA]</scope>
    <source>
        <strain evidence="4 5">CBS 24483</strain>
    </source>
</reference>
<feature type="compositionally biased region" description="Low complexity" evidence="1">
    <location>
        <begin position="563"/>
        <end position="574"/>
    </location>
</feature>
<evidence type="ECO:0000313" key="5">
    <source>
        <dbReference type="Proteomes" id="UP001391051"/>
    </source>
</evidence>
<proteinExistence type="predicted"/>
<dbReference type="Pfam" id="PF26616">
    <property type="entry name" value="CorA-like"/>
    <property type="match status" value="1"/>
</dbReference>
<keyword evidence="2" id="KW-0472">Membrane</keyword>
<evidence type="ECO:0000256" key="2">
    <source>
        <dbReference type="SAM" id="Phobius"/>
    </source>
</evidence>
<dbReference type="InterPro" id="IPR058257">
    <property type="entry name" value="CorA-like_dom"/>
</dbReference>
<feature type="region of interest" description="Disordered" evidence="1">
    <location>
        <begin position="533"/>
        <end position="603"/>
    </location>
</feature>
<gene>
    <name evidence="4" type="ORF">PG986_005201</name>
</gene>
<comment type="caution">
    <text evidence="4">The sequence shown here is derived from an EMBL/GenBank/DDBJ whole genome shotgun (WGS) entry which is preliminary data.</text>
</comment>
<dbReference type="Proteomes" id="UP001391051">
    <property type="component" value="Unassembled WGS sequence"/>
</dbReference>
<keyword evidence="5" id="KW-1185">Reference proteome</keyword>
<feature type="compositionally biased region" description="Polar residues" evidence="1">
    <location>
        <begin position="550"/>
        <end position="560"/>
    </location>
</feature>